<evidence type="ECO:0000259" key="1">
    <source>
        <dbReference type="Pfam" id="PF13751"/>
    </source>
</evidence>
<evidence type="ECO:0000313" key="3">
    <source>
        <dbReference type="Proteomes" id="UP000305921"/>
    </source>
</evidence>
<feature type="domain" description="Transposase DDE" evidence="1">
    <location>
        <begin position="35"/>
        <end position="156"/>
    </location>
</feature>
<dbReference type="AlphaFoldDB" id="A0A5R9E5M9"/>
<dbReference type="Pfam" id="PF13751">
    <property type="entry name" value="DDE_Tnp_1_6"/>
    <property type="match status" value="1"/>
</dbReference>
<reference evidence="2 3" key="1">
    <citation type="submission" date="2019-05" db="EMBL/GenBank/DDBJ databases">
        <title>Streptomyces marianii sp. nov., a novel marine actinomycete from southern coast of India.</title>
        <authorList>
            <person name="Iniyan A.M."/>
            <person name="Wink J."/>
            <person name="Ramprasad E."/>
            <person name="Ramana C.V."/>
            <person name="Bunk B."/>
            <person name="Sproer C."/>
            <person name="Joseph F.-J.R.S."/>
            <person name="Vincent S.G.P."/>
        </authorList>
    </citation>
    <scope>NUCLEOTIDE SEQUENCE [LARGE SCALE GENOMIC DNA]</scope>
    <source>
        <strain evidence="2 3">ICN19</strain>
    </source>
</reference>
<dbReference type="EMBL" id="VAWE01000001">
    <property type="protein sequence ID" value="TLQ44607.1"/>
    <property type="molecule type" value="Genomic_DNA"/>
</dbReference>
<comment type="caution">
    <text evidence="2">The sequence shown here is derived from an EMBL/GenBank/DDBJ whole genome shotgun (WGS) entry which is preliminary data.</text>
</comment>
<dbReference type="RefSeq" id="WP_138053964.1">
    <property type="nucleotide sequence ID" value="NZ_VAWE01000001.1"/>
</dbReference>
<keyword evidence="3" id="KW-1185">Reference proteome</keyword>
<organism evidence="2 3">
    <name type="scientific">Streptomyces marianii</name>
    <dbReference type="NCBI Taxonomy" id="1817406"/>
    <lineage>
        <taxon>Bacteria</taxon>
        <taxon>Bacillati</taxon>
        <taxon>Actinomycetota</taxon>
        <taxon>Actinomycetes</taxon>
        <taxon>Kitasatosporales</taxon>
        <taxon>Streptomycetaceae</taxon>
        <taxon>Streptomyces</taxon>
    </lineage>
</organism>
<dbReference type="OrthoDB" id="4334464at2"/>
<dbReference type="Proteomes" id="UP000305921">
    <property type="component" value="Unassembled WGS sequence"/>
</dbReference>
<sequence>MVTPLMADHSPQARAAEGFDKSSFRIDWTTRTVRCPEGSTSIGWHPVTQHGLDAIVVEFDRWDCRACPSQKRCTTSVRGSRMLTLRPKEAHEALARARTEQKTKTWKDKYALIAGIEGTVNQALDITGLRRARYRGLQKVRLQHAFSATAINIIRLDAHWTDHPLRRVRTSRLERLAYKLTA</sequence>
<accession>A0A5R9E5M9</accession>
<protein>
    <recommendedName>
        <fullName evidence="1">Transposase DDE domain-containing protein</fullName>
    </recommendedName>
</protein>
<dbReference type="PANTHER" id="PTHR33408:SF2">
    <property type="entry name" value="TRANSPOSASE DDE DOMAIN-CONTAINING PROTEIN"/>
    <property type="match status" value="1"/>
</dbReference>
<proteinExistence type="predicted"/>
<name>A0A5R9E5M9_9ACTN</name>
<dbReference type="PANTHER" id="PTHR33408">
    <property type="entry name" value="TRANSPOSASE"/>
    <property type="match status" value="1"/>
</dbReference>
<dbReference type="InterPro" id="IPR025668">
    <property type="entry name" value="Tnp_DDE_dom"/>
</dbReference>
<gene>
    <name evidence="2" type="ORF">FEF34_17155</name>
</gene>
<evidence type="ECO:0000313" key="2">
    <source>
        <dbReference type="EMBL" id="TLQ44607.1"/>
    </source>
</evidence>